<dbReference type="GO" id="GO:0016987">
    <property type="term" value="F:sigma factor activity"/>
    <property type="evidence" value="ECO:0007669"/>
    <property type="project" value="UniProtKB-KW"/>
</dbReference>
<evidence type="ECO:0000313" key="10">
    <source>
        <dbReference type="Proteomes" id="UP000294901"/>
    </source>
</evidence>
<protein>
    <submittedName>
        <fullName evidence="9">RNA polymerase sigma factor (Sigma-70 family)</fullName>
    </submittedName>
</protein>
<dbReference type="PANTHER" id="PTHR43133">
    <property type="entry name" value="RNA POLYMERASE ECF-TYPE SIGMA FACTO"/>
    <property type="match status" value="1"/>
</dbReference>
<keyword evidence="2" id="KW-0805">Transcription regulation</keyword>
<sequence>MQEVWLAVVKGLPRLREPGRFAPWLFTIARRAVMNRLREAYASPSSPSLSPSSPPRSSPSSPPPSSPSSPPPSSPSSPSPSPSSSPSPSPSPSSSPSPSRPSSSPSSGAALPGTPLPRASLSGAPSPGSAYDDISAVIDREVIAGALAALPPPEREVLLLFHLEDQPLDVCAQICGVPVGTIKSRLHRARRLLREELTREGYEA</sequence>
<accession>A0A4R6JT91</accession>
<dbReference type="Pfam" id="PF08281">
    <property type="entry name" value="Sigma70_r4_2"/>
    <property type="match status" value="1"/>
</dbReference>
<dbReference type="PANTHER" id="PTHR43133:SF8">
    <property type="entry name" value="RNA POLYMERASE SIGMA FACTOR HI_1459-RELATED"/>
    <property type="match status" value="1"/>
</dbReference>
<dbReference type="SUPFAM" id="SSF88946">
    <property type="entry name" value="Sigma2 domain of RNA polymerase sigma factors"/>
    <property type="match status" value="1"/>
</dbReference>
<evidence type="ECO:0000313" key="9">
    <source>
        <dbReference type="EMBL" id="TDO38651.1"/>
    </source>
</evidence>
<evidence type="ECO:0000256" key="1">
    <source>
        <dbReference type="ARBA" id="ARBA00010641"/>
    </source>
</evidence>
<evidence type="ECO:0000256" key="2">
    <source>
        <dbReference type="ARBA" id="ARBA00023015"/>
    </source>
</evidence>
<dbReference type="InterPro" id="IPR007627">
    <property type="entry name" value="RNA_pol_sigma70_r2"/>
</dbReference>
<dbReference type="InterPro" id="IPR013249">
    <property type="entry name" value="RNA_pol_sigma70_r4_t2"/>
</dbReference>
<comment type="similarity">
    <text evidence="1">Belongs to the sigma-70 factor family. ECF subfamily.</text>
</comment>
<dbReference type="AlphaFoldDB" id="A0A4R6JT91"/>
<dbReference type="GO" id="GO:0003677">
    <property type="term" value="F:DNA binding"/>
    <property type="evidence" value="ECO:0007669"/>
    <property type="project" value="UniProtKB-KW"/>
</dbReference>
<feature type="compositionally biased region" description="Pro residues" evidence="6">
    <location>
        <begin position="52"/>
        <end position="99"/>
    </location>
</feature>
<keyword evidence="5" id="KW-0804">Transcription</keyword>
<dbReference type="EMBL" id="SNWR01000001">
    <property type="protein sequence ID" value="TDO38651.1"/>
    <property type="molecule type" value="Genomic_DNA"/>
</dbReference>
<dbReference type="SUPFAM" id="SSF88659">
    <property type="entry name" value="Sigma3 and sigma4 domains of RNA polymerase sigma factors"/>
    <property type="match status" value="1"/>
</dbReference>
<comment type="caution">
    <text evidence="9">The sequence shown here is derived from an EMBL/GenBank/DDBJ whole genome shotgun (WGS) entry which is preliminary data.</text>
</comment>
<evidence type="ECO:0000256" key="5">
    <source>
        <dbReference type="ARBA" id="ARBA00023163"/>
    </source>
</evidence>
<dbReference type="InterPro" id="IPR036388">
    <property type="entry name" value="WH-like_DNA-bd_sf"/>
</dbReference>
<evidence type="ECO:0000256" key="3">
    <source>
        <dbReference type="ARBA" id="ARBA00023082"/>
    </source>
</evidence>
<dbReference type="GO" id="GO:0006352">
    <property type="term" value="P:DNA-templated transcription initiation"/>
    <property type="evidence" value="ECO:0007669"/>
    <property type="project" value="InterPro"/>
</dbReference>
<dbReference type="NCBIfam" id="TIGR02937">
    <property type="entry name" value="sigma70-ECF"/>
    <property type="match status" value="1"/>
</dbReference>
<feature type="domain" description="RNA polymerase sigma-70 region 2" evidence="7">
    <location>
        <begin position="1"/>
        <end position="39"/>
    </location>
</feature>
<evidence type="ECO:0000259" key="8">
    <source>
        <dbReference type="Pfam" id="PF08281"/>
    </source>
</evidence>
<proteinExistence type="inferred from homology"/>
<feature type="compositionally biased region" description="Low complexity" evidence="6">
    <location>
        <begin position="116"/>
        <end position="129"/>
    </location>
</feature>
<dbReference type="InterPro" id="IPR039425">
    <property type="entry name" value="RNA_pol_sigma-70-like"/>
</dbReference>
<organism evidence="9 10">
    <name type="scientific">Paractinoplanes brasiliensis</name>
    <dbReference type="NCBI Taxonomy" id="52695"/>
    <lineage>
        <taxon>Bacteria</taxon>
        <taxon>Bacillati</taxon>
        <taxon>Actinomycetota</taxon>
        <taxon>Actinomycetes</taxon>
        <taxon>Micromonosporales</taxon>
        <taxon>Micromonosporaceae</taxon>
        <taxon>Paractinoplanes</taxon>
    </lineage>
</organism>
<dbReference type="Proteomes" id="UP000294901">
    <property type="component" value="Unassembled WGS sequence"/>
</dbReference>
<dbReference type="Gene3D" id="1.10.1740.10">
    <property type="match status" value="1"/>
</dbReference>
<evidence type="ECO:0000256" key="6">
    <source>
        <dbReference type="SAM" id="MobiDB-lite"/>
    </source>
</evidence>
<dbReference type="Gene3D" id="1.10.10.10">
    <property type="entry name" value="Winged helix-like DNA-binding domain superfamily/Winged helix DNA-binding domain"/>
    <property type="match status" value="1"/>
</dbReference>
<evidence type="ECO:0000259" key="7">
    <source>
        <dbReference type="Pfam" id="PF04542"/>
    </source>
</evidence>
<evidence type="ECO:0000256" key="4">
    <source>
        <dbReference type="ARBA" id="ARBA00023125"/>
    </source>
</evidence>
<reference evidence="9 10" key="1">
    <citation type="submission" date="2019-03" db="EMBL/GenBank/DDBJ databases">
        <title>Sequencing the genomes of 1000 actinobacteria strains.</title>
        <authorList>
            <person name="Klenk H.-P."/>
        </authorList>
    </citation>
    <scope>NUCLEOTIDE SEQUENCE [LARGE SCALE GENOMIC DNA]</scope>
    <source>
        <strain evidence="9 10">DSM 43805</strain>
    </source>
</reference>
<dbReference type="InterPro" id="IPR014284">
    <property type="entry name" value="RNA_pol_sigma-70_dom"/>
</dbReference>
<keyword evidence="4" id="KW-0238">DNA-binding</keyword>
<dbReference type="Pfam" id="PF04542">
    <property type="entry name" value="Sigma70_r2"/>
    <property type="match status" value="1"/>
</dbReference>
<keyword evidence="10" id="KW-1185">Reference proteome</keyword>
<feature type="region of interest" description="Disordered" evidence="6">
    <location>
        <begin position="41"/>
        <end position="129"/>
    </location>
</feature>
<dbReference type="InterPro" id="IPR013324">
    <property type="entry name" value="RNA_pol_sigma_r3/r4-like"/>
</dbReference>
<name>A0A4R6JT91_9ACTN</name>
<dbReference type="InterPro" id="IPR013325">
    <property type="entry name" value="RNA_pol_sigma_r2"/>
</dbReference>
<keyword evidence="3" id="KW-0731">Sigma factor</keyword>
<feature type="domain" description="RNA polymerase sigma factor 70 region 4 type 2" evidence="8">
    <location>
        <begin position="142"/>
        <end position="193"/>
    </location>
</feature>
<gene>
    <name evidence="9" type="ORF">C8E87_2312</name>
</gene>